<dbReference type="Gene3D" id="3.40.50.300">
    <property type="entry name" value="P-loop containing nucleotide triphosphate hydrolases"/>
    <property type="match status" value="1"/>
</dbReference>
<organism evidence="1 2">
    <name type="scientific">Russula ochroleuca</name>
    <dbReference type="NCBI Taxonomy" id="152965"/>
    <lineage>
        <taxon>Eukaryota</taxon>
        <taxon>Fungi</taxon>
        <taxon>Dikarya</taxon>
        <taxon>Basidiomycota</taxon>
        <taxon>Agaricomycotina</taxon>
        <taxon>Agaricomycetes</taxon>
        <taxon>Russulales</taxon>
        <taxon>Russulaceae</taxon>
        <taxon>Russula</taxon>
    </lineage>
</organism>
<dbReference type="OrthoDB" id="2316594at2759"/>
<comment type="caution">
    <text evidence="1">The sequence shown here is derived from an EMBL/GenBank/DDBJ whole genome shotgun (WGS) entry which is preliminary data.</text>
</comment>
<proteinExistence type="predicted"/>
<dbReference type="InterPro" id="IPR008571">
    <property type="entry name" value="HerA-like"/>
</dbReference>
<sequence length="494" mass="53781">MPIVVKSNGEAAQPAQSQQLSGYITHESQLTSLANGIAGDVHNAHEQKNAPLLTRAAYRIEKIRQAVVQYGVFGTIVESGLPLAQSHVTGSDNDSMRLYLNTNTPFSALVCGVQGSGKSHTVSVILENMFVTGCGALGRLVKPLSGLVLHVGETGASSAPCEAAYVSVSVIDNAQPPPVRVYVAPSSLKRMKRVYGHLGNNLEVKPLLFSESELDAAAFLSLMAVNSSDSAPLYMQTVLSILRELGDEYTYSAFMKQLEEKKREMNPAQKAGLKQRLDLLQTFTRQTRSVPLANSSRNTVTMREEERFASGMITIIDLSDPFVDPALAGAIFEICVRIFQRASVDTGKVLVVDEAHKYLSDTNSPTGLTQALLSLVRQQRHMSMRVIVSTQEPTVLPSAFLALCSAIILHRFASPAWWEHLKKHISAKMSSEDAFDRVVTLKTGEALICCPTGLYLSHHAEGQAGRLLQFSRNFLVVRTRKRVTADGGVSLMVV</sequence>
<dbReference type="EMBL" id="WHVB01000003">
    <property type="protein sequence ID" value="KAF8484527.1"/>
    <property type="molecule type" value="Genomic_DNA"/>
</dbReference>
<dbReference type="PANTHER" id="PTHR42957:SF1">
    <property type="entry name" value="HELICASE MJ1565-RELATED"/>
    <property type="match status" value="1"/>
</dbReference>
<evidence type="ECO:0000313" key="1">
    <source>
        <dbReference type="EMBL" id="KAF8484527.1"/>
    </source>
</evidence>
<evidence type="ECO:0008006" key="3">
    <source>
        <dbReference type="Google" id="ProtNLM"/>
    </source>
</evidence>
<dbReference type="AlphaFoldDB" id="A0A9P5N243"/>
<dbReference type="InterPro" id="IPR027417">
    <property type="entry name" value="P-loop_NTPase"/>
</dbReference>
<evidence type="ECO:0000313" key="2">
    <source>
        <dbReference type="Proteomes" id="UP000759537"/>
    </source>
</evidence>
<accession>A0A9P5N243</accession>
<reference evidence="1" key="2">
    <citation type="journal article" date="2020" name="Nat. Commun.">
        <title>Large-scale genome sequencing of mycorrhizal fungi provides insights into the early evolution of symbiotic traits.</title>
        <authorList>
            <person name="Miyauchi S."/>
            <person name="Kiss E."/>
            <person name="Kuo A."/>
            <person name="Drula E."/>
            <person name="Kohler A."/>
            <person name="Sanchez-Garcia M."/>
            <person name="Morin E."/>
            <person name="Andreopoulos B."/>
            <person name="Barry K.W."/>
            <person name="Bonito G."/>
            <person name="Buee M."/>
            <person name="Carver A."/>
            <person name="Chen C."/>
            <person name="Cichocki N."/>
            <person name="Clum A."/>
            <person name="Culley D."/>
            <person name="Crous P.W."/>
            <person name="Fauchery L."/>
            <person name="Girlanda M."/>
            <person name="Hayes R.D."/>
            <person name="Keri Z."/>
            <person name="LaButti K."/>
            <person name="Lipzen A."/>
            <person name="Lombard V."/>
            <person name="Magnuson J."/>
            <person name="Maillard F."/>
            <person name="Murat C."/>
            <person name="Nolan M."/>
            <person name="Ohm R.A."/>
            <person name="Pangilinan J."/>
            <person name="Pereira M.F."/>
            <person name="Perotto S."/>
            <person name="Peter M."/>
            <person name="Pfister S."/>
            <person name="Riley R."/>
            <person name="Sitrit Y."/>
            <person name="Stielow J.B."/>
            <person name="Szollosi G."/>
            <person name="Zifcakova L."/>
            <person name="Stursova M."/>
            <person name="Spatafora J.W."/>
            <person name="Tedersoo L."/>
            <person name="Vaario L.M."/>
            <person name="Yamada A."/>
            <person name="Yan M."/>
            <person name="Wang P."/>
            <person name="Xu J."/>
            <person name="Bruns T."/>
            <person name="Baldrian P."/>
            <person name="Vilgalys R."/>
            <person name="Dunand C."/>
            <person name="Henrissat B."/>
            <person name="Grigoriev I.V."/>
            <person name="Hibbett D."/>
            <person name="Nagy L.G."/>
            <person name="Martin F.M."/>
        </authorList>
    </citation>
    <scope>NUCLEOTIDE SEQUENCE</scope>
    <source>
        <strain evidence="1">Prilba</strain>
    </source>
</reference>
<gene>
    <name evidence="1" type="ORF">DFH94DRAFT_236389</name>
</gene>
<reference evidence="1" key="1">
    <citation type="submission" date="2019-10" db="EMBL/GenBank/DDBJ databases">
        <authorList>
            <consortium name="DOE Joint Genome Institute"/>
            <person name="Kuo A."/>
            <person name="Miyauchi S."/>
            <person name="Kiss E."/>
            <person name="Drula E."/>
            <person name="Kohler A."/>
            <person name="Sanchez-Garcia M."/>
            <person name="Andreopoulos B."/>
            <person name="Barry K.W."/>
            <person name="Bonito G."/>
            <person name="Buee M."/>
            <person name="Carver A."/>
            <person name="Chen C."/>
            <person name="Cichocki N."/>
            <person name="Clum A."/>
            <person name="Culley D."/>
            <person name="Crous P.W."/>
            <person name="Fauchery L."/>
            <person name="Girlanda M."/>
            <person name="Hayes R."/>
            <person name="Keri Z."/>
            <person name="LaButti K."/>
            <person name="Lipzen A."/>
            <person name="Lombard V."/>
            <person name="Magnuson J."/>
            <person name="Maillard F."/>
            <person name="Morin E."/>
            <person name="Murat C."/>
            <person name="Nolan M."/>
            <person name="Ohm R."/>
            <person name="Pangilinan J."/>
            <person name="Pereira M."/>
            <person name="Perotto S."/>
            <person name="Peter M."/>
            <person name="Riley R."/>
            <person name="Sitrit Y."/>
            <person name="Stielow B."/>
            <person name="Szollosi G."/>
            <person name="Zifcakova L."/>
            <person name="Stursova M."/>
            <person name="Spatafora J.W."/>
            <person name="Tedersoo L."/>
            <person name="Vaario L.-M."/>
            <person name="Yamada A."/>
            <person name="Yan M."/>
            <person name="Wang P."/>
            <person name="Xu J."/>
            <person name="Bruns T."/>
            <person name="Baldrian P."/>
            <person name="Vilgalys R."/>
            <person name="Henrissat B."/>
            <person name="Grigoriev I.V."/>
            <person name="Hibbett D."/>
            <person name="Nagy L.G."/>
            <person name="Martin F.M."/>
        </authorList>
    </citation>
    <scope>NUCLEOTIDE SEQUENCE</scope>
    <source>
        <strain evidence="1">Prilba</strain>
    </source>
</reference>
<dbReference type="SUPFAM" id="SSF52540">
    <property type="entry name" value="P-loop containing nucleoside triphosphate hydrolases"/>
    <property type="match status" value="1"/>
</dbReference>
<protein>
    <recommendedName>
        <fullName evidence="3">Zona occludens toxin N-terminal domain-containing protein</fullName>
    </recommendedName>
</protein>
<name>A0A9P5N243_9AGAM</name>
<keyword evidence="2" id="KW-1185">Reference proteome</keyword>
<dbReference type="Proteomes" id="UP000759537">
    <property type="component" value="Unassembled WGS sequence"/>
</dbReference>
<dbReference type="PANTHER" id="PTHR42957">
    <property type="entry name" value="HELICASE MJ1565-RELATED"/>
    <property type="match status" value="1"/>
</dbReference>